<dbReference type="CDD" id="cd14718">
    <property type="entry name" value="bZIP_Maf_large"/>
    <property type="match status" value="1"/>
</dbReference>
<feature type="region of interest" description="Disordered" evidence="5">
    <location>
        <begin position="94"/>
        <end position="132"/>
    </location>
</feature>
<evidence type="ECO:0000256" key="3">
    <source>
        <dbReference type="ARBA" id="ARBA00023163"/>
    </source>
</evidence>
<keyword evidence="8" id="KW-1185">Reference proteome</keyword>
<accession>A0A8C6SAR5</accession>
<dbReference type="AlphaFoldDB" id="A0A8C6SAR5"/>
<evidence type="ECO:0000256" key="4">
    <source>
        <dbReference type="SAM" id="Coils"/>
    </source>
</evidence>
<feature type="domain" description="BZIP" evidence="6">
    <location>
        <begin position="171"/>
        <end position="234"/>
    </location>
</feature>
<dbReference type="PROSITE" id="PS50217">
    <property type="entry name" value="BZIP"/>
    <property type="match status" value="1"/>
</dbReference>
<dbReference type="GO" id="GO:0005634">
    <property type="term" value="C:nucleus"/>
    <property type="evidence" value="ECO:0007669"/>
    <property type="project" value="TreeGrafter"/>
</dbReference>
<dbReference type="FunFam" id="1.20.5.170:FF:000016">
    <property type="entry name" value="MAF bZIP transcription factor"/>
    <property type="match status" value="1"/>
</dbReference>
<dbReference type="SMART" id="SM00338">
    <property type="entry name" value="BRLZ"/>
    <property type="match status" value="1"/>
</dbReference>
<dbReference type="Ensembl" id="ENSNMLT00000002790.1">
    <property type="protein sequence ID" value="ENSNMLP00000002430.1"/>
    <property type="gene ID" value="ENSNMLG00000001775.1"/>
</dbReference>
<dbReference type="GO" id="GO:0000981">
    <property type="term" value="F:DNA-binding transcription factor activity, RNA polymerase II-specific"/>
    <property type="evidence" value="ECO:0007669"/>
    <property type="project" value="TreeGrafter"/>
</dbReference>
<keyword evidence="1" id="KW-0805">Transcription regulation</keyword>
<feature type="compositionally biased region" description="Basic residues" evidence="5">
    <location>
        <begin position="111"/>
        <end position="128"/>
    </location>
</feature>
<evidence type="ECO:0000256" key="2">
    <source>
        <dbReference type="ARBA" id="ARBA00023125"/>
    </source>
</evidence>
<sequence>MSSPLAMEYLNDFDLLKFEVKSDTPPLPSHCSYTKSGLPHDPSSSPLNSSPYNSLPPSPTLSDGNPPPSGSSSMGRDVPPAAGLPLLYRTVSDQCRSRDSAVPPPLSPQGRLHHHQHHHSMHHHHPHHPQLGQVQRSHCYMLRFSDEQLVSLSVRELNRHLRGVSKEEVVRLKQKRRTLKNRGYAQSCRYKRLQHRHALESEKHVLTQQLEQLQCELSRVLRERDTYKARYEKLLGANHSSSSGDAPTARTSSPPPRPRTTSSELNPHRHRVNRISARPANSIGCVQSVLMS</sequence>
<evidence type="ECO:0000313" key="7">
    <source>
        <dbReference type="Ensembl" id="ENSNMLP00000002430.1"/>
    </source>
</evidence>
<keyword evidence="2" id="KW-0238">DNA-binding</keyword>
<evidence type="ECO:0000259" key="6">
    <source>
        <dbReference type="PROSITE" id="PS50217"/>
    </source>
</evidence>
<proteinExistence type="predicted"/>
<feature type="compositionally biased region" description="Low complexity" evidence="5">
    <location>
        <begin position="42"/>
        <end position="53"/>
    </location>
</feature>
<feature type="region of interest" description="Disordered" evidence="5">
    <location>
        <begin position="235"/>
        <end position="278"/>
    </location>
</feature>
<name>A0A8C6SAR5_9GOBI</name>
<keyword evidence="3" id="KW-0804">Transcription</keyword>
<dbReference type="Proteomes" id="UP000694523">
    <property type="component" value="Unplaced"/>
</dbReference>
<dbReference type="GO" id="GO:0000978">
    <property type="term" value="F:RNA polymerase II cis-regulatory region sequence-specific DNA binding"/>
    <property type="evidence" value="ECO:0007669"/>
    <property type="project" value="TreeGrafter"/>
</dbReference>
<dbReference type="Gene3D" id="1.20.5.170">
    <property type="match status" value="1"/>
</dbReference>
<feature type="coiled-coil region" evidence="4">
    <location>
        <begin position="196"/>
        <end position="230"/>
    </location>
</feature>
<reference evidence="7" key="2">
    <citation type="submission" date="2025-09" db="UniProtKB">
        <authorList>
            <consortium name="Ensembl"/>
        </authorList>
    </citation>
    <scope>IDENTIFICATION</scope>
</reference>
<evidence type="ECO:0000256" key="1">
    <source>
        <dbReference type="ARBA" id="ARBA00023015"/>
    </source>
</evidence>
<reference evidence="7" key="1">
    <citation type="submission" date="2025-08" db="UniProtKB">
        <authorList>
            <consortium name="Ensembl"/>
        </authorList>
    </citation>
    <scope>IDENTIFICATION</scope>
</reference>
<dbReference type="Pfam" id="PF03131">
    <property type="entry name" value="bZIP_Maf"/>
    <property type="match status" value="1"/>
</dbReference>
<protein>
    <submittedName>
        <fullName evidence="7">Neural retina leucine zipper</fullName>
    </submittedName>
</protein>
<dbReference type="InterPro" id="IPR004827">
    <property type="entry name" value="bZIP"/>
</dbReference>
<dbReference type="SUPFAM" id="SSF47454">
    <property type="entry name" value="A DNA-binding domain in eukaryotic transcription factors"/>
    <property type="match status" value="1"/>
</dbReference>
<dbReference type="InterPro" id="IPR024874">
    <property type="entry name" value="Transcription_factor_Maf_fam"/>
</dbReference>
<dbReference type="PANTHER" id="PTHR10129">
    <property type="entry name" value="TRANSCRIPTION FACTOR MAF"/>
    <property type="match status" value="1"/>
</dbReference>
<evidence type="ECO:0000256" key="5">
    <source>
        <dbReference type="SAM" id="MobiDB-lite"/>
    </source>
</evidence>
<dbReference type="InterPro" id="IPR046347">
    <property type="entry name" value="bZIP_sf"/>
</dbReference>
<dbReference type="PANTHER" id="PTHR10129:SF35">
    <property type="entry name" value="NEURAL RETINA-SPECIFIC LEUCINE ZIPPER PROTEIN"/>
    <property type="match status" value="1"/>
</dbReference>
<dbReference type="InterPro" id="IPR004826">
    <property type="entry name" value="bZIP_Maf"/>
</dbReference>
<dbReference type="SUPFAM" id="SSF57959">
    <property type="entry name" value="Leucine zipper domain"/>
    <property type="match status" value="1"/>
</dbReference>
<dbReference type="InterPro" id="IPR008917">
    <property type="entry name" value="TF_DNA-bd_sf"/>
</dbReference>
<keyword evidence="4" id="KW-0175">Coiled coil</keyword>
<evidence type="ECO:0000313" key="8">
    <source>
        <dbReference type="Proteomes" id="UP000694523"/>
    </source>
</evidence>
<organism evidence="7 8">
    <name type="scientific">Neogobius melanostomus</name>
    <name type="common">round goby</name>
    <dbReference type="NCBI Taxonomy" id="47308"/>
    <lineage>
        <taxon>Eukaryota</taxon>
        <taxon>Metazoa</taxon>
        <taxon>Chordata</taxon>
        <taxon>Craniata</taxon>
        <taxon>Vertebrata</taxon>
        <taxon>Euteleostomi</taxon>
        <taxon>Actinopterygii</taxon>
        <taxon>Neopterygii</taxon>
        <taxon>Teleostei</taxon>
        <taxon>Neoteleostei</taxon>
        <taxon>Acanthomorphata</taxon>
        <taxon>Gobiaria</taxon>
        <taxon>Gobiiformes</taxon>
        <taxon>Gobioidei</taxon>
        <taxon>Gobiidae</taxon>
        <taxon>Benthophilinae</taxon>
        <taxon>Neogobiini</taxon>
        <taxon>Neogobius</taxon>
    </lineage>
</organism>
<feature type="region of interest" description="Disordered" evidence="5">
    <location>
        <begin position="24"/>
        <end position="82"/>
    </location>
</feature>
<feature type="compositionally biased region" description="Pro residues" evidence="5">
    <location>
        <begin position="54"/>
        <end position="69"/>
    </location>
</feature>